<evidence type="ECO:0000313" key="5">
    <source>
        <dbReference type="Proteomes" id="UP000036987"/>
    </source>
</evidence>
<dbReference type="PANTHER" id="PTHR47939:SF13">
    <property type="entry name" value="OS03G0201400 PROTEIN"/>
    <property type="match status" value="1"/>
</dbReference>
<dbReference type="GO" id="GO:0003729">
    <property type="term" value="F:mRNA binding"/>
    <property type="evidence" value="ECO:0000318"/>
    <property type="project" value="GO_Central"/>
</dbReference>
<evidence type="ECO:0000313" key="4">
    <source>
        <dbReference type="EMBL" id="KMZ59372.1"/>
    </source>
</evidence>
<keyword evidence="5" id="KW-1185">Reference proteome</keyword>
<dbReference type="AlphaFoldDB" id="A0A0K9NTI8"/>
<dbReference type="InterPro" id="IPR050667">
    <property type="entry name" value="PPR-containing_protein"/>
</dbReference>
<dbReference type="Pfam" id="PF13812">
    <property type="entry name" value="PPR_3"/>
    <property type="match status" value="1"/>
</dbReference>
<protein>
    <submittedName>
        <fullName evidence="4">Putative Pentatricopeptide repeat-containing protein</fullName>
    </submittedName>
</protein>
<evidence type="ECO:0000256" key="1">
    <source>
        <dbReference type="ARBA" id="ARBA00007626"/>
    </source>
</evidence>
<dbReference type="NCBIfam" id="TIGR00756">
    <property type="entry name" value="PPR"/>
    <property type="match status" value="3"/>
</dbReference>
<evidence type="ECO:0000256" key="3">
    <source>
        <dbReference type="PROSITE-ProRule" id="PRU00708"/>
    </source>
</evidence>
<dbReference type="SUPFAM" id="SSF48452">
    <property type="entry name" value="TPR-like"/>
    <property type="match status" value="1"/>
</dbReference>
<dbReference type="STRING" id="29655.A0A0K9NTI8"/>
<feature type="repeat" description="PPR" evidence="3">
    <location>
        <begin position="507"/>
        <end position="541"/>
    </location>
</feature>
<feature type="repeat" description="PPR" evidence="3">
    <location>
        <begin position="472"/>
        <end position="506"/>
    </location>
</feature>
<dbReference type="Pfam" id="PF13041">
    <property type="entry name" value="PPR_2"/>
    <property type="match status" value="1"/>
</dbReference>
<dbReference type="InterPro" id="IPR002885">
    <property type="entry name" value="PPR_rpt"/>
</dbReference>
<gene>
    <name evidence="4" type="ORF">ZOSMA_69G00700</name>
</gene>
<dbReference type="Gene3D" id="1.25.40.10">
    <property type="entry name" value="Tetratricopeptide repeat domain"/>
    <property type="match status" value="4"/>
</dbReference>
<dbReference type="OrthoDB" id="185373at2759"/>
<proteinExistence type="inferred from homology"/>
<dbReference type="Proteomes" id="UP000036987">
    <property type="component" value="Unassembled WGS sequence"/>
</dbReference>
<dbReference type="PANTHER" id="PTHR47939">
    <property type="entry name" value="MEMBRANE-ASSOCIATED SALT-INDUCIBLE PROTEIN-LIKE"/>
    <property type="match status" value="1"/>
</dbReference>
<comment type="similarity">
    <text evidence="1">Belongs to the PPR family. P subfamily.</text>
</comment>
<comment type="caution">
    <text evidence="4">The sequence shown here is derived from an EMBL/GenBank/DDBJ whole genome shotgun (WGS) entry which is preliminary data.</text>
</comment>
<feature type="repeat" description="PPR" evidence="3">
    <location>
        <begin position="402"/>
        <end position="436"/>
    </location>
</feature>
<organism evidence="4 5">
    <name type="scientific">Zostera marina</name>
    <name type="common">Eelgrass</name>
    <dbReference type="NCBI Taxonomy" id="29655"/>
    <lineage>
        <taxon>Eukaryota</taxon>
        <taxon>Viridiplantae</taxon>
        <taxon>Streptophyta</taxon>
        <taxon>Embryophyta</taxon>
        <taxon>Tracheophyta</taxon>
        <taxon>Spermatophyta</taxon>
        <taxon>Magnoliopsida</taxon>
        <taxon>Liliopsida</taxon>
        <taxon>Zosteraceae</taxon>
        <taxon>Zostera</taxon>
    </lineage>
</organism>
<sequence>MATAGKNLSKALLSTCSHRKWTSNHEQILRNYLSGSSPSHRPLLTPSLLSSTIDPHLLSHHHLALGLFHWATQQPSFFHTPQTYHCILKSLSLSSTSSPSTIQALVQQAEKNRIPLPVASYEMAVSALVSSGKPIEASHMLFSRLPILNSDVFCKKTRNSLLAALSINGHWRYTHKLFDQISKRNLGFDDVGFGVFISTYVRTTDLDKTFDLIDGLSSTDSSQVTGSIIAFLVVDGLCRVGRHEEAWHSLEELRIRGFKPDFISYRVVAEAFNSGRKQEEVSLILKQKRKFGVAPRTKEYKDFILALLANKHAKTANELATAIVTGDFPIDGEVLDRLISSTSIVDPESAMSLCQTTLQKNIGYTPCFATVNDLCRNLCRSGRNDEIRMLYNCLMSTNKYEDVDSYKLMVFYLCKTGSIREAYDVIKEMRKKGFNPEVDSYNLLMEACCVQDLIRPAKKIWDEMFRNNICGNLHTYNILIHKFQELDHIDEALSLFEHMVSKKISPDFATYSAVTKVLCRADRVDSACNMLKKSREQDLKLFSSVLNYLVLYLCKQGNVFSATRILREISTEIECVEPHVILLKCLSDANDVESAVQHVMWIREKSPQTVEFLLTQLVESLSTAPKMEHVLELLRALFEKGFVIGHIRL</sequence>
<feature type="repeat" description="PPR" evidence="3">
    <location>
        <begin position="226"/>
        <end position="260"/>
    </location>
</feature>
<dbReference type="EMBL" id="LFYR01001802">
    <property type="protein sequence ID" value="KMZ59372.1"/>
    <property type="molecule type" value="Genomic_DNA"/>
</dbReference>
<reference evidence="5" key="1">
    <citation type="journal article" date="2016" name="Nature">
        <title>The genome of the seagrass Zostera marina reveals angiosperm adaptation to the sea.</title>
        <authorList>
            <person name="Olsen J.L."/>
            <person name="Rouze P."/>
            <person name="Verhelst B."/>
            <person name="Lin Y.-C."/>
            <person name="Bayer T."/>
            <person name="Collen J."/>
            <person name="Dattolo E."/>
            <person name="De Paoli E."/>
            <person name="Dittami S."/>
            <person name="Maumus F."/>
            <person name="Michel G."/>
            <person name="Kersting A."/>
            <person name="Lauritano C."/>
            <person name="Lohaus R."/>
            <person name="Toepel M."/>
            <person name="Tonon T."/>
            <person name="Vanneste K."/>
            <person name="Amirebrahimi M."/>
            <person name="Brakel J."/>
            <person name="Bostroem C."/>
            <person name="Chovatia M."/>
            <person name="Grimwood J."/>
            <person name="Jenkins J.W."/>
            <person name="Jueterbock A."/>
            <person name="Mraz A."/>
            <person name="Stam W.T."/>
            <person name="Tice H."/>
            <person name="Bornberg-Bauer E."/>
            <person name="Green P.J."/>
            <person name="Pearson G.A."/>
            <person name="Procaccini G."/>
            <person name="Duarte C.M."/>
            <person name="Schmutz J."/>
            <person name="Reusch T.B.H."/>
            <person name="Van de Peer Y."/>
        </authorList>
    </citation>
    <scope>NUCLEOTIDE SEQUENCE [LARGE SCALE GENOMIC DNA]</scope>
    <source>
        <strain evidence="5">cv. Finnish</strain>
    </source>
</reference>
<name>A0A0K9NTI8_ZOSMR</name>
<accession>A0A0K9NTI8</accession>
<dbReference type="OMA" id="ICSVSEI"/>
<dbReference type="InterPro" id="IPR011990">
    <property type="entry name" value="TPR-like_helical_dom_sf"/>
</dbReference>
<dbReference type="Pfam" id="PF01535">
    <property type="entry name" value="PPR"/>
    <property type="match status" value="1"/>
</dbReference>
<evidence type="ECO:0000256" key="2">
    <source>
        <dbReference type="ARBA" id="ARBA00022737"/>
    </source>
</evidence>
<dbReference type="PROSITE" id="PS51375">
    <property type="entry name" value="PPR"/>
    <property type="match status" value="5"/>
</dbReference>
<feature type="repeat" description="PPR" evidence="3">
    <location>
        <begin position="437"/>
        <end position="471"/>
    </location>
</feature>
<keyword evidence="2" id="KW-0677">Repeat</keyword>